<protein>
    <submittedName>
        <fullName evidence="1">Uncharacterized protein</fullName>
    </submittedName>
</protein>
<dbReference type="EMBL" id="AK442001">
    <property type="protein sequence ID" value="BAN65795.1"/>
    <property type="molecule type" value="mRNA"/>
</dbReference>
<organism evidence="1">
    <name type="scientific">Babesia bovis</name>
    <dbReference type="NCBI Taxonomy" id="5865"/>
    <lineage>
        <taxon>Eukaryota</taxon>
        <taxon>Sar</taxon>
        <taxon>Alveolata</taxon>
        <taxon>Apicomplexa</taxon>
        <taxon>Aconoidasida</taxon>
        <taxon>Piroplasmida</taxon>
        <taxon>Babesiidae</taxon>
        <taxon>Babesia</taxon>
    </lineage>
</organism>
<name>S6CAF1_BABBO</name>
<sequence>MLPRNRPVILGSNSSKVVWYDAGTTPTNRNLDTVRQFSLSCELRVRDVSTTMGTDVLLSERSLAILAASSLVLVSSLT</sequence>
<accession>S6CAF1</accession>
<reference evidence="1" key="1">
    <citation type="journal article" date="2014" name="BMC Genomics">
        <title>The Babesia bovis gene and promoter model: an update from full-length EST analysis.</title>
        <authorList>
            <person name="Yamagishi J."/>
            <person name="Wakaguri H."/>
            <person name="Yokoyama N."/>
            <person name="Yamashita R."/>
            <person name="Suzuki Y."/>
            <person name="Xuan X."/>
            <person name="Igarashi I."/>
        </authorList>
    </citation>
    <scope>NUCLEOTIDE SEQUENCE</scope>
    <source>
        <strain evidence="1">Texas</strain>
    </source>
</reference>
<proteinExistence type="evidence at transcript level"/>
<evidence type="ECO:0000313" key="1">
    <source>
        <dbReference type="EMBL" id="BAN65795.1"/>
    </source>
</evidence>
<dbReference type="AlphaFoldDB" id="S6CAF1"/>